<sequence length="187" mass="22021">VSYLDLSLEFGLILHSENPAYGYVSIAPYDKPTNIHAYTDTDSYYPYNYRYSWIQGENIRLIRNSGDVDFYNKALYEFKHFLENRRYPIAEINKHLSVNSYTDRDELLKVKDYKKDYISQVDFIIPVNNNPSREIIIKLFKKVFKIYNCNASVRSQRVLRVAFPVRKGTAVIDILNKAKKKVLHAHL</sequence>
<feature type="non-terminal residue" evidence="1">
    <location>
        <position position="1"/>
    </location>
</feature>
<keyword evidence="2" id="KW-1185">Reference proteome</keyword>
<proteinExistence type="predicted"/>
<evidence type="ECO:0000313" key="1">
    <source>
        <dbReference type="EMBL" id="CAG8631266.1"/>
    </source>
</evidence>
<evidence type="ECO:0000313" key="2">
    <source>
        <dbReference type="Proteomes" id="UP000789366"/>
    </source>
</evidence>
<name>A0ACA9N302_9GLOM</name>
<dbReference type="Proteomes" id="UP000789366">
    <property type="component" value="Unassembled WGS sequence"/>
</dbReference>
<protein>
    <submittedName>
        <fullName evidence="1">16478_t:CDS:1</fullName>
    </submittedName>
</protein>
<reference evidence="1" key="1">
    <citation type="submission" date="2021-06" db="EMBL/GenBank/DDBJ databases">
        <authorList>
            <person name="Kallberg Y."/>
            <person name="Tangrot J."/>
            <person name="Rosling A."/>
        </authorList>
    </citation>
    <scope>NUCLEOTIDE SEQUENCE</scope>
    <source>
        <strain evidence="1">28 12/20/2015</strain>
    </source>
</reference>
<gene>
    <name evidence="1" type="ORF">SPELUC_LOCUS8231</name>
</gene>
<organism evidence="1 2">
    <name type="scientific">Cetraspora pellucida</name>
    <dbReference type="NCBI Taxonomy" id="1433469"/>
    <lineage>
        <taxon>Eukaryota</taxon>
        <taxon>Fungi</taxon>
        <taxon>Fungi incertae sedis</taxon>
        <taxon>Mucoromycota</taxon>
        <taxon>Glomeromycotina</taxon>
        <taxon>Glomeromycetes</taxon>
        <taxon>Diversisporales</taxon>
        <taxon>Gigasporaceae</taxon>
        <taxon>Cetraspora</taxon>
    </lineage>
</organism>
<comment type="caution">
    <text evidence="1">The sequence shown here is derived from an EMBL/GenBank/DDBJ whole genome shotgun (WGS) entry which is preliminary data.</text>
</comment>
<dbReference type="EMBL" id="CAJVPW010012015">
    <property type="protein sequence ID" value="CAG8631266.1"/>
    <property type="molecule type" value="Genomic_DNA"/>
</dbReference>
<accession>A0ACA9N302</accession>